<comment type="caution">
    <text evidence="1">The sequence shown here is derived from an EMBL/GenBank/DDBJ whole genome shotgun (WGS) entry which is preliminary data.</text>
</comment>
<dbReference type="RefSeq" id="WP_210157182.1">
    <property type="nucleotide sequence ID" value="NZ_JAFCNB010000010.1"/>
</dbReference>
<dbReference type="Gene3D" id="3.40.50.1000">
    <property type="entry name" value="HAD superfamily/HAD-like"/>
    <property type="match status" value="1"/>
</dbReference>
<dbReference type="AlphaFoldDB" id="A0A940WRT6"/>
<accession>A0A940WRT6</accession>
<dbReference type="EMBL" id="JAFCNB010000010">
    <property type="protein sequence ID" value="MBP2705891.1"/>
    <property type="molecule type" value="Genomic_DNA"/>
</dbReference>
<evidence type="ECO:0000313" key="2">
    <source>
        <dbReference type="Proteomes" id="UP000674234"/>
    </source>
</evidence>
<keyword evidence="1" id="KW-0378">Hydrolase</keyword>
<dbReference type="PANTHER" id="PTHR43611">
    <property type="entry name" value="ALPHA-D-GLUCOSE 1-PHOSPHATE PHOSPHATASE"/>
    <property type="match status" value="1"/>
</dbReference>
<proteinExistence type="predicted"/>
<organism evidence="1 2">
    <name type="scientific">Microbispora oryzae</name>
    <dbReference type="NCBI Taxonomy" id="2806554"/>
    <lineage>
        <taxon>Bacteria</taxon>
        <taxon>Bacillati</taxon>
        <taxon>Actinomycetota</taxon>
        <taxon>Actinomycetes</taxon>
        <taxon>Streptosporangiales</taxon>
        <taxon>Streptosporangiaceae</taxon>
        <taxon>Microbispora</taxon>
    </lineage>
</organism>
<dbReference type="NCBIfam" id="TIGR01509">
    <property type="entry name" value="HAD-SF-IA-v3"/>
    <property type="match status" value="1"/>
</dbReference>
<dbReference type="InterPro" id="IPR006439">
    <property type="entry name" value="HAD-SF_hydro_IA"/>
</dbReference>
<dbReference type="GO" id="GO:0016787">
    <property type="term" value="F:hydrolase activity"/>
    <property type="evidence" value="ECO:0007669"/>
    <property type="project" value="UniProtKB-KW"/>
</dbReference>
<dbReference type="InterPro" id="IPR023214">
    <property type="entry name" value="HAD_sf"/>
</dbReference>
<dbReference type="Pfam" id="PF00702">
    <property type="entry name" value="Hydrolase"/>
    <property type="match status" value="1"/>
</dbReference>
<dbReference type="PANTHER" id="PTHR43611:SF3">
    <property type="entry name" value="FLAVIN MONONUCLEOTIDE HYDROLASE 1, CHLOROPLATIC"/>
    <property type="match status" value="1"/>
</dbReference>
<dbReference type="SUPFAM" id="SSF56784">
    <property type="entry name" value="HAD-like"/>
    <property type="match status" value="1"/>
</dbReference>
<sequence length="208" mass="22369">MYLPFDAVLCDFDGVIRFYDQAEVAELEGTFGVEPGVTARVAFAPHIDGPALLGKATVEQWADSVIAELATQVPSEQARKLAEAFAGAPFWADQSVLDELRQAQTHVPVVLVSNATLQLEEDLVGLGLAHFFDDVVSSARVGLAKPDPRIYQIAAERAGASPQRCLFVDDRAENVEAAVALGMTGVLYREMADLQRALAVSPSRPAMD</sequence>
<name>A0A940WRT6_9ACTN</name>
<dbReference type="Proteomes" id="UP000674234">
    <property type="component" value="Unassembled WGS sequence"/>
</dbReference>
<protein>
    <submittedName>
        <fullName evidence="1">HAD-IA family hydrolase</fullName>
    </submittedName>
</protein>
<dbReference type="InterPro" id="IPR036412">
    <property type="entry name" value="HAD-like_sf"/>
</dbReference>
<gene>
    <name evidence="1" type="ORF">JOL79_18960</name>
</gene>
<evidence type="ECO:0000313" key="1">
    <source>
        <dbReference type="EMBL" id="MBP2705891.1"/>
    </source>
</evidence>
<reference evidence="1" key="1">
    <citation type="submission" date="2021-02" db="EMBL/GenBank/DDBJ databases">
        <title>Draft genome sequence of Microbispora sp. RL4-1S isolated from rice leaves in Thailand.</title>
        <authorList>
            <person name="Muangham S."/>
            <person name="Duangmal K."/>
        </authorList>
    </citation>
    <scope>NUCLEOTIDE SEQUENCE</scope>
    <source>
        <strain evidence="1">RL4-1S</strain>
    </source>
</reference>
<dbReference type="NCBIfam" id="TIGR01549">
    <property type="entry name" value="HAD-SF-IA-v1"/>
    <property type="match status" value="1"/>
</dbReference>
<keyword evidence="2" id="KW-1185">Reference proteome</keyword>